<organism evidence="1 2">
    <name type="scientific">Gordonia spumicola</name>
    <dbReference type="NCBI Taxonomy" id="589161"/>
    <lineage>
        <taxon>Bacteria</taxon>
        <taxon>Bacillati</taxon>
        <taxon>Actinomycetota</taxon>
        <taxon>Actinomycetes</taxon>
        <taxon>Mycobacteriales</taxon>
        <taxon>Gordoniaceae</taxon>
        <taxon>Gordonia</taxon>
    </lineage>
</organism>
<dbReference type="EMBL" id="BJOV01000005">
    <property type="protein sequence ID" value="GEE02940.1"/>
    <property type="molecule type" value="Genomic_DNA"/>
</dbReference>
<keyword evidence="2" id="KW-1185">Reference proteome</keyword>
<gene>
    <name evidence="1" type="ORF">nbrc107696_33860</name>
</gene>
<sequence>MTGSRSACPAGAAPPYPGAGAVDSPSASAHNFTSNQRNVIAGRDNNTYYSVGATETGNSGGRIRAVTASAKPVPIGRGLWTVTVNNASSGPITDLAVDVYAVDGDGNRLEGVCHPAKGKISLQELFREGLAGGMSGTLDAIGSRANSIYPPGMFGVPANLGSYGGMFSDHLMGAPGLSSLLQNAQKQMVDKYPDVIARDQSAEVMYSAPGAADVRVDLQFADDMGDLWRRRHGKQPEPVMENE</sequence>
<reference evidence="2" key="1">
    <citation type="submission" date="2019-06" db="EMBL/GenBank/DDBJ databases">
        <title>Gordonia isolated from sludge of a wastewater treatment plant.</title>
        <authorList>
            <person name="Tamura T."/>
            <person name="Aoyama K."/>
            <person name="Kang Y."/>
            <person name="Saito S."/>
            <person name="Akiyama N."/>
            <person name="Yazawa K."/>
            <person name="Gonoi T."/>
            <person name="Mikami Y."/>
        </authorList>
    </citation>
    <scope>NUCLEOTIDE SEQUENCE [LARGE SCALE GENOMIC DNA]</scope>
    <source>
        <strain evidence="2">NBRC 107696</strain>
    </source>
</reference>
<dbReference type="Proteomes" id="UP000444960">
    <property type="component" value="Unassembled WGS sequence"/>
</dbReference>
<accession>A0A7I9VD63</accession>
<protein>
    <submittedName>
        <fullName evidence="1">Uncharacterized protein</fullName>
    </submittedName>
</protein>
<name>A0A7I9VD63_9ACTN</name>
<dbReference type="AlphaFoldDB" id="A0A7I9VD63"/>
<comment type="caution">
    <text evidence="1">The sequence shown here is derived from an EMBL/GenBank/DDBJ whole genome shotgun (WGS) entry which is preliminary data.</text>
</comment>
<evidence type="ECO:0000313" key="2">
    <source>
        <dbReference type="Proteomes" id="UP000444960"/>
    </source>
</evidence>
<evidence type="ECO:0000313" key="1">
    <source>
        <dbReference type="EMBL" id="GEE02940.1"/>
    </source>
</evidence>
<proteinExistence type="predicted"/>